<keyword evidence="2" id="KW-1185">Reference proteome</keyword>
<reference evidence="2" key="1">
    <citation type="journal article" date="2022" name="Mol. Ecol. Resour.">
        <title>The genomes of chicory, endive, great burdock and yacon provide insights into Asteraceae palaeo-polyploidization history and plant inulin production.</title>
        <authorList>
            <person name="Fan W."/>
            <person name="Wang S."/>
            <person name="Wang H."/>
            <person name="Wang A."/>
            <person name="Jiang F."/>
            <person name="Liu H."/>
            <person name="Zhao H."/>
            <person name="Xu D."/>
            <person name="Zhang Y."/>
        </authorList>
    </citation>
    <scope>NUCLEOTIDE SEQUENCE [LARGE SCALE GENOMIC DNA]</scope>
    <source>
        <strain evidence="2">cv. Yunnan</strain>
    </source>
</reference>
<evidence type="ECO:0000313" key="2">
    <source>
        <dbReference type="Proteomes" id="UP001056120"/>
    </source>
</evidence>
<proteinExistence type="predicted"/>
<comment type="caution">
    <text evidence="1">The sequence shown here is derived from an EMBL/GenBank/DDBJ whole genome shotgun (WGS) entry which is preliminary data.</text>
</comment>
<accession>A0ACB9K2Y0</accession>
<reference evidence="1 2" key="2">
    <citation type="journal article" date="2022" name="Mol. Ecol. Resour.">
        <title>The genomes of chicory, endive, great burdock and yacon provide insights into Asteraceae paleo-polyploidization history and plant inulin production.</title>
        <authorList>
            <person name="Fan W."/>
            <person name="Wang S."/>
            <person name="Wang H."/>
            <person name="Wang A."/>
            <person name="Jiang F."/>
            <person name="Liu H."/>
            <person name="Zhao H."/>
            <person name="Xu D."/>
            <person name="Zhang Y."/>
        </authorList>
    </citation>
    <scope>NUCLEOTIDE SEQUENCE [LARGE SCALE GENOMIC DNA]</scope>
    <source>
        <strain evidence="2">cv. Yunnan</strain>
        <tissue evidence="1">Leaves</tissue>
    </source>
</reference>
<dbReference type="EMBL" id="CM042018">
    <property type="protein sequence ID" value="KAI3826626.1"/>
    <property type="molecule type" value="Genomic_DNA"/>
</dbReference>
<evidence type="ECO:0000313" key="1">
    <source>
        <dbReference type="EMBL" id="KAI3826626.1"/>
    </source>
</evidence>
<organism evidence="1 2">
    <name type="scientific">Smallanthus sonchifolius</name>
    <dbReference type="NCBI Taxonomy" id="185202"/>
    <lineage>
        <taxon>Eukaryota</taxon>
        <taxon>Viridiplantae</taxon>
        <taxon>Streptophyta</taxon>
        <taxon>Embryophyta</taxon>
        <taxon>Tracheophyta</taxon>
        <taxon>Spermatophyta</taxon>
        <taxon>Magnoliopsida</taxon>
        <taxon>eudicotyledons</taxon>
        <taxon>Gunneridae</taxon>
        <taxon>Pentapetalae</taxon>
        <taxon>asterids</taxon>
        <taxon>campanulids</taxon>
        <taxon>Asterales</taxon>
        <taxon>Asteraceae</taxon>
        <taxon>Asteroideae</taxon>
        <taxon>Heliantheae alliance</taxon>
        <taxon>Millerieae</taxon>
        <taxon>Smallanthus</taxon>
    </lineage>
</organism>
<protein>
    <submittedName>
        <fullName evidence="1">Uncharacterized protein</fullName>
    </submittedName>
</protein>
<dbReference type="Proteomes" id="UP001056120">
    <property type="component" value="Linkage Group LG01"/>
</dbReference>
<sequence length="534" mass="58978">MLVDFSISLPSTLLASCFSPTFFSSLTPYASATNAPKSAVLPITRLLMKEHVNRHRHGCVCEGRRDSCSIERCELGCFDAYGMGAMVDPAWFYIHVDCQTIAYGVGVAGWGTGLKLGSDSEGIKYTTHRNIGITLFIWTPVPCDISSSFLTECNHAAMSNPENVPDAAAGDDIDDELEEFSEEFKCCVCLDLIYKPVVLACGHISCFWCVFKAMDNWQESRCPVCRHSYYHFPNICWLLHSVLLNSYPKAYQKRESQVTKEEKDNGTSSPQFENYLAASRGSEQMASQSHTMVQGKDRLDRESLEPVPSENNSTPTTTGIPTNSSDQIARNVDVEGTCSVGSDHVDGCYKRISVNDLLCSICKELLCRLVVLNCGHGANCSSVPMDEHVCSSGHKIHYGVGCDCCGMYPLIGNRYKCKDCIEEIGFDLCESCYNSSSNLPGRFNQQHKPDHKFEVLEPNALIILSADYPEDDAPDYPENRADVSTAPDLSLDTHQDPEETDGLSIGWRLHIVHRHGNGLVIMLCGGGSKSYKPE</sequence>
<name>A0ACB9K2Y0_9ASTR</name>
<gene>
    <name evidence="1" type="ORF">L1987_00675</name>
</gene>